<reference evidence="1 2" key="1">
    <citation type="submission" date="2012-09" db="EMBL/GenBank/DDBJ databases">
        <title>The Genome Sequence of Alloiococcus otitis ATCC 51267.</title>
        <authorList>
            <consortium name="The Broad Institute Genome Sequencing Platform"/>
            <person name="Earl A."/>
            <person name="Ward D."/>
            <person name="Feldgarden M."/>
            <person name="Gevers D."/>
            <person name="Huys G."/>
            <person name="Walker B."/>
            <person name="Young S.K."/>
            <person name="Zeng Q."/>
            <person name="Gargeya S."/>
            <person name="Fitzgerald M."/>
            <person name="Haas B."/>
            <person name="Abouelleil A."/>
            <person name="Alvarado L."/>
            <person name="Arachchi H.M."/>
            <person name="Berlin A.M."/>
            <person name="Chapman S.B."/>
            <person name="Goldberg J."/>
            <person name="Griggs A."/>
            <person name="Gujja S."/>
            <person name="Hansen M."/>
            <person name="Howarth C."/>
            <person name="Imamovic A."/>
            <person name="Larimer J."/>
            <person name="McCowen C."/>
            <person name="Montmayeur A."/>
            <person name="Murphy C."/>
            <person name="Neiman D."/>
            <person name="Pearson M."/>
            <person name="Priest M."/>
            <person name="Roberts A."/>
            <person name="Saif S."/>
            <person name="Shea T."/>
            <person name="Sisk P."/>
            <person name="Sykes S."/>
            <person name="Wortman J."/>
            <person name="Nusbaum C."/>
            <person name="Birren B."/>
        </authorList>
    </citation>
    <scope>NUCLEOTIDE SEQUENCE [LARGE SCALE GENOMIC DNA]</scope>
    <source>
        <strain evidence="1 2">ATCC 51267</strain>
    </source>
</reference>
<dbReference type="Proteomes" id="UP000009875">
    <property type="component" value="Unassembled WGS sequence"/>
</dbReference>
<gene>
    <name evidence="1" type="ORF">HMPREF9698_00766</name>
</gene>
<name>K9E8V4_9LACT</name>
<accession>K9E8V4</accession>
<dbReference type="AlphaFoldDB" id="K9E8V4"/>
<keyword evidence="2" id="KW-1185">Reference proteome</keyword>
<evidence type="ECO:0000313" key="1">
    <source>
        <dbReference type="EMBL" id="EKU93649.1"/>
    </source>
</evidence>
<sequence length="70" mass="8073">MAFQDKGRQNKHAKKALLSLRTYECDRFKGSGLNHSQLSSSPSNIVYMFILSESRPVNNKNLSLIWSWWG</sequence>
<evidence type="ECO:0000313" key="2">
    <source>
        <dbReference type="Proteomes" id="UP000009875"/>
    </source>
</evidence>
<organism evidence="1 2">
    <name type="scientific">Alloiococcus otitis ATCC 51267</name>
    <dbReference type="NCBI Taxonomy" id="883081"/>
    <lineage>
        <taxon>Bacteria</taxon>
        <taxon>Bacillati</taxon>
        <taxon>Bacillota</taxon>
        <taxon>Bacilli</taxon>
        <taxon>Lactobacillales</taxon>
        <taxon>Carnobacteriaceae</taxon>
        <taxon>Alloiococcus</taxon>
    </lineage>
</organism>
<proteinExistence type="predicted"/>
<comment type="caution">
    <text evidence="1">The sequence shown here is derived from an EMBL/GenBank/DDBJ whole genome shotgun (WGS) entry which is preliminary data.</text>
</comment>
<dbReference type="HOGENOM" id="CLU_2748811_0_0_9"/>
<protein>
    <submittedName>
        <fullName evidence="1">Uncharacterized protein</fullName>
    </submittedName>
</protein>
<dbReference type="EMBL" id="AGXA01000017">
    <property type="protein sequence ID" value="EKU93649.1"/>
    <property type="molecule type" value="Genomic_DNA"/>
</dbReference>